<dbReference type="GO" id="GO:0005829">
    <property type="term" value="C:cytosol"/>
    <property type="evidence" value="ECO:0007669"/>
    <property type="project" value="TreeGrafter"/>
</dbReference>
<feature type="domain" description="HipA-like C-terminal" evidence="4">
    <location>
        <begin position="149"/>
        <end position="381"/>
    </location>
</feature>
<dbReference type="GO" id="GO:0004674">
    <property type="term" value="F:protein serine/threonine kinase activity"/>
    <property type="evidence" value="ECO:0007669"/>
    <property type="project" value="TreeGrafter"/>
</dbReference>
<dbReference type="RefSeq" id="WP_088754357.1">
    <property type="nucleotide sequence ID" value="NZ_NJGV01000005.1"/>
</dbReference>
<protein>
    <submittedName>
        <fullName evidence="6">Toxin HipA</fullName>
    </submittedName>
</protein>
<proteinExistence type="inferred from homology"/>
<accession>A0A225SXD5</accession>
<dbReference type="InterPro" id="IPR017508">
    <property type="entry name" value="HipA_N1"/>
</dbReference>
<comment type="similarity">
    <text evidence="1">Belongs to the HipA Ser/Thr kinase family.</text>
</comment>
<gene>
    <name evidence="6" type="ORF">CEJ45_06500</name>
</gene>
<dbReference type="Pfam" id="PF13657">
    <property type="entry name" value="Couple_hipA"/>
    <property type="match status" value="1"/>
</dbReference>
<evidence type="ECO:0000256" key="1">
    <source>
        <dbReference type="ARBA" id="ARBA00010164"/>
    </source>
</evidence>
<dbReference type="PANTHER" id="PTHR37419">
    <property type="entry name" value="SERINE/THREONINE-PROTEIN KINASE TOXIN HIPA"/>
    <property type="match status" value="1"/>
</dbReference>
<keyword evidence="7" id="KW-1185">Reference proteome</keyword>
<dbReference type="Proteomes" id="UP000214747">
    <property type="component" value="Unassembled WGS sequence"/>
</dbReference>
<dbReference type="InterPro" id="IPR052028">
    <property type="entry name" value="HipA_Ser/Thr_kinase"/>
</dbReference>
<comment type="caution">
    <text evidence="6">The sequence shown here is derived from an EMBL/GenBank/DDBJ whole genome shotgun (WGS) entry which is preliminary data.</text>
</comment>
<dbReference type="Pfam" id="PF07804">
    <property type="entry name" value="HipA_C"/>
    <property type="match status" value="1"/>
</dbReference>
<dbReference type="InterPro" id="IPR012893">
    <property type="entry name" value="HipA-like_C"/>
</dbReference>
<evidence type="ECO:0000313" key="6">
    <source>
        <dbReference type="EMBL" id="OWY35466.1"/>
    </source>
</evidence>
<sequence length="436" mass="49064">MVMLHAWMNGELVGTWSVERQVHRFRYAPTWVRSSHFRPLSLSLPLTASGELRGDSVRNYFDNLLPDNADIRERLRQRYRLPSTDVFDLLQALGRDCVGALQLLPPDLEPEGWRSIHCERLDEAALEQLLYALPLSSPLASAQEDALRISIAGAQEKTALTWHRGKWCRPLGATPTTHIIKLPLGLIGGVMQRVDAGDSVYNEWLCSRILAAMGLPVASARVEHFGRHTVLAVERFDRARMKEGWIARLPQEDFCQAFGLPPTMKYESQGGPGLNQCLGLLNASSQGGDKTYFLLAQLAFFLLAATDGHAKNFSLHLHAGGRYEMTPLYDVLSMWPYFGKGPNQLRARQAGPAMLLRGRNPHRHFHTIEARHWRQLALQHGGEPVWQAMLALVQGAEDALAVAEGELPDDFPARTWERISEGVRHHRQRFMREAGQ</sequence>
<organism evidence="6 7">
    <name type="scientific">Herbaspirillum aquaticum</name>
    <dbReference type="NCBI Taxonomy" id="568783"/>
    <lineage>
        <taxon>Bacteria</taxon>
        <taxon>Pseudomonadati</taxon>
        <taxon>Pseudomonadota</taxon>
        <taxon>Betaproteobacteria</taxon>
        <taxon>Burkholderiales</taxon>
        <taxon>Oxalobacteraceae</taxon>
        <taxon>Herbaspirillum</taxon>
    </lineage>
</organism>
<evidence type="ECO:0000256" key="2">
    <source>
        <dbReference type="ARBA" id="ARBA00022679"/>
    </source>
</evidence>
<reference evidence="6 7" key="1">
    <citation type="journal article" date="2010" name="Int. J. Syst. Evol. Microbiol.">
        <title>Reclassification of Herbaspirillum putei as a later heterotypic synonym of Herbaspirillum huttiense, with the description of H. huttiense subsp. huttiense subsp. nov. and H. huttiense subsp. putei subsp. nov., comb. nov., and description of Herbaspirillum aquaticum sp. nov.</title>
        <authorList>
            <person name="Dobritsa A.P."/>
            <person name="Reddy M.C."/>
            <person name="Samadpour M."/>
        </authorList>
    </citation>
    <scope>NUCLEOTIDE SEQUENCE [LARGE SCALE GENOMIC DNA]</scope>
    <source>
        <strain evidence="6 7">IEH 4430</strain>
    </source>
</reference>
<evidence type="ECO:0000259" key="5">
    <source>
        <dbReference type="Pfam" id="PF13657"/>
    </source>
</evidence>
<evidence type="ECO:0000313" key="7">
    <source>
        <dbReference type="Proteomes" id="UP000214747"/>
    </source>
</evidence>
<feature type="domain" description="HipA N-terminal subdomain 1" evidence="5">
    <location>
        <begin position="4"/>
        <end position="103"/>
    </location>
</feature>
<name>A0A225SXD5_9BURK</name>
<evidence type="ECO:0000256" key="3">
    <source>
        <dbReference type="ARBA" id="ARBA00022777"/>
    </source>
</evidence>
<dbReference type="EMBL" id="NJGV01000005">
    <property type="protein sequence ID" value="OWY35466.1"/>
    <property type="molecule type" value="Genomic_DNA"/>
</dbReference>
<dbReference type="AlphaFoldDB" id="A0A225SXD5"/>
<keyword evidence="2" id="KW-0808">Transferase</keyword>
<keyword evidence="3" id="KW-0418">Kinase</keyword>
<dbReference type="NCBIfam" id="TIGR03071">
    <property type="entry name" value="couple_hipA"/>
    <property type="match status" value="1"/>
</dbReference>
<evidence type="ECO:0000259" key="4">
    <source>
        <dbReference type="Pfam" id="PF07804"/>
    </source>
</evidence>
<dbReference type="PANTHER" id="PTHR37419:SF1">
    <property type="entry name" value="SERINE_THREONINE-PROTEIN KINASE TOXIN HIPA"/>
    <property type="match status" value="1"/>
</dbReference>